<reference evidence="2" key="2">
    <citation type="submission" date="2017-02" db="EMBL/GenBank/DDBJ databases">
        <title>Sunflower complete genome.</title>
        <authorList>
            <person name="Langlade N."/>
            <person name="Munos S."/>
        </authorList>
    </citation>
    <scope>NUCLEOTIDE SEQUENCE [LARGE SCALE GENOMIC DNA]</scope>
    <source>
        <tissue evidence="2">Leaves</tissue>
    </source>
</reference>
<reference evidence="1" key="3">
    <citation type="submission" date="2020-06" db="EMBL/GenBank/DDBJ databases">
        <title>Helianthus annuus Genome sequencing and assembly Release 2.</title>
        <authorList>
            <person name="Gouzy J."/>
            <person name="Langlade N."/>
            <person name="Munos S."/>
        </authorList>
    </citation>
    <scope>NUCLEOTIDE SEQUENCE</scope>
    <source>
        <tissue evidence="1">Leaves</tissue>
    </source>
</reference>
<name>A0A251T3P3_HELAN</name>
<protein>
    <submittedName>
        <fullName evidence="2">Uncharacterized protein</fullName>
    </submittedName>
</protein>
<reference evidence="1 3" key="1">
    <citation type="journal article" date="2017" name="Nature">
        <title>The sunflower genome provides insights into oil metabolism, flowering and Asterid evolution.</title>
        <authorList>
            <person name="Badouin H."/>
            <person name="Gouzy J."/>
            <person name="Grassa C.J."/>
            <person name="Murat F."/>
            <person name="Staton S.E."/>
            <person name="Cottret L."/>
            <person name="Lelandais-Briere C."/>
            <person name="Owens G.L."/>
            <person name="Carrere S."/>
            <person name="Mayjonade B."/>
            <person name="Legrand L."/>
            <person name="Gill N."/>
            <person name="Kane N.C."/>
            <person name="Bowers J.E."/>
            <person name="Hubner S."/>
            <person name="Bellec A."/>
            <person name="Berard A."/>
            <person name="Berges H."/>
            <person name="Blanchet N."/>
            <person name="Boniface M.C."/>
            <person name="Brunel D."/>
            <person name="Catrice O."/>
            <person name="Chaidir N."/>
            <person name="Claudel C."/>
            <person name="Donnadieu C."/>
            <person name="Faraut T."/>
            <person name="Fievet G."/>
            <person name="Helmstetter N."/>
            <person name="King M."/>
            <person name="Knapp S.J."/>
            <person name="Lai Z."/>
            <person name="Le Paslier M.C."/>
            <person name="Lippi Y."/>
            <person name="Lorenzon L."/>
            <person name="Mandel J.R."/>
            <person name="Marage G."/>
            <person name="Marchand G."/>
            <person name="Marquand E."/>
            <person name="Bret-Mestries E."/>
            <person name="Morien E."/>
            <person name="Nambeesan S."/>
            <person name="Nguyen T."/>
            <person name="Pegot-Espagnet P."/>
            <person name="Pouilly N."/>
            <person name="Raftis F."/>
            <person name="Sallet E."/>
            <person name="Schiex T."/>
            <person name="Thomas J."/>
            <person name="Vandecasteele C."/>
            <person name="Vares D."/>
            <person name="Vear F."/>
            <person name="Vautrin S."/>
            <person name="Crespi M."/>
            <person name="Mangin B."/>
            <person name="Burke J.M."/>
            <person name="Salse J."/>
            <person name="Munos S."/>
            <person name="Vincourt P."/>
            <person name="Rieseberg L.H."/>
            <person name="Langlade N.B."/>
        </authorList>
    </citation>
    <scope>NUCLEOTIDE SEQUENCE [LARGE SCALE GENOMIC DNA]</scope>
    <source>
        <strain evidence="3">cv. SF193</strain>
        <tissue evidence="1">Leaves</tissue>
    </source>
</reference>
<sequence length="104" mass="12127">MESFYSCTRYCHVVCVVGFTHESSAISTYVRYSWKNTCMHAACISIRSISLDKLTRVSTSMSQPNHACVAFSSEFIHMMFHCHINTYMHHVYIIKTHPQIQRPY</sequence>
<evidence type="ECO:0000313" key="2">
    <source>
        <dbReference type="EMBL" id="OTG05429.1"/>
    </source>
</evidence>
<dbReference type="EMBL" id="MNCJ02000327">
    <property type="protein sequence ID" value="KAF5778293.1"/>
    <property type="molecule type" value="Genomic_DNA"/>
</dbReference>
<dbReference type="EMBL" id="CM007901">
    <property type="protein sequence ID" value="OTG05429.1"/>
    <property type="molecule type" value="Genomic_DNA"/>
</dbReference>
<dbReference type="InParanoid" id="A0A251T3P3"/>
<keyword evidence="3" id="KW-1185">Reference proteome</keyword>
<evidence type="ECO:0000313" key="3">
    <source>
        <dbReference type="Proteomes" id="UP000215914"/>
    </source>
</evidence>
<evidence type="ECO:0000313" key="1">
    <source>
        <dbReference type="EMBL" id="KAF5778293.1"/>
    </source>
</evidence>
<proteinExistence type="predicted"/>
<gene>
    <name evidence="2" type="ORF">HannXRQ_Chr12g0373441</name>
    <name evidence="1" type="ORF">HanXRQr2_Chr12g0545831</name>
</gene>
<accession>A0A251T3P3</accession>
<organism evidence="2 3">
    <name type="scientific">Helianthus annuus</name>
    <name type="common">Common sunflower</name>
    <dbReference type="NCBI Taxonomy" id="4232"/>
    <lineage>
        <taxon>Eukaryota</taxon>
        <taxon>Viridiplantae</taxon>
        <taxon>Streptophyta</taxon>
        <taxon>Embryophyta</taxon>
        <taxon>Tracheophyta</taxon>
        <taxon>Spermatophyta</taxon>
        <taxon>Magnoliopsida</taxon>
        <taxon>eudicotyledons</taxon>
        <taxon>Gunneridae</taxon>
        <taxon>Pentapetalae</taxon>
        <taxon>asterids</taxon>
        <taxon>campanulids</taxon>
        <taxon>Asterales</taxon>
        <taxon>Asteraceae</taxon>
        <taxon>Asteroideae</taxon>
        <taxon>Heliantheae alliance</taxon>
        <taxon>Heliantheae</taxon>
        <taxon>Helianthus</taxon>
    </lineage>
</organism>
<dbReference type="Proteomes" id="UP000215914">
    <property type="component" value="Chromosome 12"/>
</dbReference>
<dbReference type="Gramene" id="mRNA:HanXRQr2_Chr12g0545831">
    <property type="protein sequence ID" value="CDS:HanXRQr2_Chr12g0545831.1"/>
    <property type="gene ID" value="HanXRQr2_Chr12g0545831"/>
</dbReference>
<dbReference type="AlphaFoldDB" id="A0A251T3P3"/>